<comment type="caution">
    <text evidence="1">The sequence shown here is derived from an EMBL/GenBank/DDBJ whole genome shotgun (WGS) entry which is preliminary data.</text>
</comment>
<sequence length="158" mass="16911">MFSSLRQVSRRGSALRISRTPVCRPAALTFSRTLVTKKYTADHESISFDDEAGLGVVTITEYAQKSLGDVVFVELPEVGSTVASGDAVGAVESVKAASDIYSPVSGEVIAINEELGGQPSLLNKSPEEKGWLFKVKLSDPAEMDALLTAEAYKEHCES</sequence>
<name>A0ACB8TGZ8_9AGAM</name>
<proteinExistence type="predicted"/>
<dbReference type="Proteomes" id="UP000814140">
    <property type="component" value="Unassembled WGS sequence"/>
</dbReference>
<protein>
    <submittedName>
        <fullName evidence="1">Uncharacterized protein</fullName>
    </submittedName>
</protein>
<reference evidence="1" key="2">
    <citation type="journal article" date="2022" name="New Phytol.">
        <title>Evolutionary transition to the ectomycorrhizal habit in the genomes of a hyperdiverse lineage of mushroom-forming fungi.</title>
        <authorList>
            <person name="Looney B."/>
            <person name="Miyauchi S."/>
            <person name="Morin E."/>
            <person name="Drula E."/>
            <person name="Courty P.E."/>
            <person name="Kohler A."/>
            <person name="Kuo A."/>
            <person name="LaButti K."/>
            <person name="Pangilinan J."/>
            <person name="Lipzen A."/>
            <person name="Riley R."/>
            <person name="Andreopoulos W."/>
            <person name="He G."/>
            <person name="Johnson J."/>
            <person name="Nolan M."/>
            <person name="Tritt A."/>
            <person name="Barry K.W."/>
            <person name="Grigoriev I.V."/>
            <person name="Nagy L.G."/>
            <person name="Hibbett D."/>
            <person name="Henrissat B."/>
            <person name="Matheny P.B."/>
            <person name="Labbe J."/>
            <person name="Martin F.M."/>
        </authorList>
    </citation>
    <scope>NUCLEOTIDE SEQUENCE</scope>
    <source>
        <strain evidence="1">HHB10654</strain>
    </source>
</reference>
<reference evidence="1" key="1">
    <citation type="submission" date="2021-03" db="EMBL/GenBank/DDBJ databases">
        <authorList>
            <consortium name="DOE Joint Genome Institute"/>
            <person name="Ahrendt S."/>
            <person name="Looney B.P."/>
            <person name="Miyauchi S."/>
            <person name="Morin E."/>
            <person name="Drula E."/>
            <person name="Courty P.E."/>
            <person name="Chicoki N."/>
            <person name="Fauchery L."/>
            <person name="Kohler A."/>
            <person name="Kuo A."/>
            <person name="Labutti K."/>
            <person name="Pangilinan J."/>
            <person name="Lipzen A."/>
            <person name="Riley R."/>
            <person name="Andreopoulos W."/>
            <person name="He G."/>
            <person name="Johnson J."/>
            <person name="Barry K.W."/>
            <person name="Grigoriev I.V."/>
            <person name="Nagy L."/>
            <person name="Hibbett D."/>
            <person name="Henrissat B."/>
            <person name="Matheny P.B."/>
            <person name="Labbe J."/>
            <person name="Martin F."/>
        </authorList>
    </citation>
    <scope>NUCLEOTIDE SEQUENCE</scope>
    <source>
        <strain evidence="1">HHB10654</strain>
    </source>
</reference>
<organism evidence="1 2">
    <name type="scientific">Artomyces pyxidatus</name>
    <dbReference type="NCBI Taxonomy" id="48021"/>
    <lineage>
        <taxon>Eukaryota</taxon>
        <taxon>Fungi</taxon>
        <taxon>Dikarya</taxon>
        <taxon>Basidiomycota</taxon>
        <taxon>Agaricomycotina</taxon>
        <taxon>Agaricomycetes</taxon>
        <taxon>Russulales</taxon>
        <taxon>Auriscalpiaceae</taxon>
        <taxon>Artomyces</taxon>
    </lineage>
</organism>
<gene>
    <name evidence="1" type="ORF">BV25DRAFT_1876394</name>
</gene>
<accession>A0ACB8TGZ8</accession>
<keyword evidence="2" id="KW-1185">Reference proteome</keyword>
<dbReference type="EMBL" id="MU277189">
    <property type="protein sequence ID" value="KAI0067726.1"/>
    <property type="molecule type" value="Genomic_DNA"/>
</dbReference>
<evidence type="ECO:0000313" key="2">
    <source>
        <dbReference type="Proteomes" id="UP000814140"/>
    </source>
</evidence>
<evidence type="ECO:0000313" key="1">
    <source>
        <dbReference type="EMBL" id="KAI0067726.1"/>
    </source>
</evidence>